<feature type="transmembrane region" description="Helical" evidence="7">
    <location>
        <begin position="128"/>
        <end position="148"/>
    </location>
</feature>
<dbReference type="PANTHER" id="PTHR22773">
    <property type="entry name" value="NADH DEHYDROGENASE"/>
    <property type="match status" value="1"/>
</dbReference>
<keyword evidence="10" id="KW-1185">Reference proteome</keyword>
<feature type="transmembrane region" description="Helical" evidence="7">
    <location>
        <begin position="238"/>
        <end position="259"/>
    </location>
</feature>
<feature type="transmembrane region" description="Helical" evidence="7">
    <location>
        <begin position="401"/>
        <end position="421"/>
    </location>
</feature>
<feature type="transmembrane region" description="Helical" evidence="7">
    <location>
        <begin position="34"/>
        <end position="56"/>
    </location>
</feature>
<accession>A0AA35XDP7</accession>
<feature type="transmembrane region" description="Helical" evidence="7">
    <location>
        <begin position="104"/>
        <end position="122"/>
    </location>
</feature>
<evidence type="ECO:0000256" key="2">
    <source>
        <dbReference type="ARBA" id="ARBA00012944"/>
    </source>
</evidence>
<dbReference type="EMBL" id="CASHTH010003738">
    <property type="protein sequence ID" value="CAI8048611.1"/>
    <property type="molecule type" value="Genomic_DNA"/>
</dbReference>
<feature type="transmembrane region" description="Helical" evidence="7">
    <location>
        <begin position="160"/>
        <end position="181"/>
    </location>
</feature>
<dbReference type="EC" id="7.1.1.2" evidence="2"/>
<keyword evidence="3 7" id="KW-0812">Transmembrane</keyword>
<dbReference type="InterPro" id="IPR001750">
    <property type="entry name" value="ND/Mrp_TM"/>
</dbReference>
<evidence type="ECO:0000256" key="4">
    <source>
        <dbReference type="ARBA" id="ARBA00022989"/>
    </source>
</evidence>
<sequence length="477" mass="50820">MNNNFLLLLPEFIVTGLAFVVLGLDLFLPERRKWVLPIVAVVGLVVALVVSLRYLWGVSDSLYDGVIRVDGYALFFKAFFIALGGVVVLVSVDFVRRNLEHPGEYYGILLFTVVAMMLLAASGELLTAYISLELLSFGLYVLVAYDRYNAKSNEGATKYILLGAFSSALLLFGISQVYGLLGTTRFDEISSALSSADALSPGLILGIALIIAGLGFKVAAVPFHMWAPDAYEGAPIPITAHLAVGSKAAAFALVLRLFAEAFMPIVEQWQILLIGLAVITMLLGNLVALAQRNLKRLLAYSSVGQVGYLLMGVAALAATGSGGIMLHLVAYAVTNMAAFLCLAAIYNITGRDDIAGMAGVARRAPLVGLVFAVSLFSLAGLPIFVGFTSKFYLFNAAAAQGLLWVAGIAIFSSLISLYYYLQVVRQLYIEPAEDAAPIPVPRLTLGVLGALFAGMVGLGVYPAPLMEAVQYASDALF</sequence>
<feature type="transmembrane region" description="Helical" evidence="7">
    <location>
        <begin position="324"/>
        <end position="346"/>
    </location>
</feature>
<gene>
    <name evidence="9" type="ORF">GBAR_LOCUS26798</name>
</gene>
<evidence type="ECO:0000313" key="9">
    <source>
        <dbReference type="EMBL" id="CAI8048611.1"/>
    </source>
</evidence>
<feature type="transmembrane region" description="Helical" evidence="7">
    <location>
        <begin position="6"/>
        <end position="27"/>
    </location>
</feature>
<feature type="transmembrane region" description="Helical" evidence="7">
    <location>
        <begin position="71"/>
        <end position="92"/>
    </location>
</feature>
<dbReference type="Pfam" id="PF00361">
    <property type="entry name" value="Proton_antipo_M"/>
    <property type="match status" value="1"/>
</dbReference>
<protein>
    <recommendedName>
        <fullName evidence="2">NADH:ubiquinone reductase (H(+)-translocating)</fullName>
        <ecNumber evidence="2">7.1.1.2</ecNumber>
    </recommendedName>
</protein>
<comment type="catalytic activity">
    <reaction evidence="6">
        <text>a ubiquinone + NADH + 5 H(+)(in) = a ubiquinol + NAD(+) + 4 H(+)(out)</text>
        <dbReference type="Rhea" id="RHEA:29091"/>
        <dbReference type="Rhea" id="RHEA-COMP:9565"/>
        <dbReference type="Rhea" id="RHEA-COMP:9566"/>
        <dbReference type="ChEBI" id="CHEBI:15378"/>
        <dbReference type="ChEBI" id="CHEBI:16389"/>
        <dbReference type="ChEBI" id="CHEBI:17976"/>
        <dbReference type="ChEBI" id="CHEBI:57540"/>
        <dbReference type="ChEBI" id="CHEBI:57945"/>
        <dbReference type="EC" id="7.1.1.2"/>
    </reaction>
</comment>
<evidence type="ECO:0000256" key="3">
    <source>
        <dbReference type="ARBA" id="ARBA00022692"/>
    </source>
</evidence>
<comment type="subcellular location">
    <subcellularLocation>
        <location evidence="1">Membrane</location>
        <topology evidence="1">Multi-pass membrane protein</topology>
    </subcellularLocation>
</comment>
<feature type="transmembrane region" description="Helical" evidence="7">
    <location>
        <begin position="271"/>
        <end position="290"/>
    </location>
</feature>
<dbReference type="HAMAP" id="MF_00445">
    <property type="entry name" value="NDH1_NuoN_1"/>
    <property type="match status" value="1"/>
</dbReference>
<keyword evidence="4 7" id="KW-1133">Transmembrane helix</keyword>
<evidence type="ECO:0000313" key="10">
    <source>
        <dbReference type="Proteomes" id="UP001174909"/>
    </source>
</evidence>
<evidence type="ECO:0000256" key="6">
    <source>
        <dbReference type="ARBA" id="ARBA00049551"/>
    </source>
</evidence>
<dbReference type="AlphaFoldDB" id="A0AA35XDP7"/>
<feature type="transmembrane region" description="Helical" evidence="7">
    <location>
        <begin position="297"/>
        <end position="318"/>
    </location>
</feature>
<dbReference type="InterPro" id="IPR010096">
    <property type="entry name" value="NADH-Q_OxRdtase_suN/2"/>
</dbReference>
<proteinExistence type="inferred from homology"/>
<evidence type="ECO:0000256" key="5">
    <source>
        <dbReference type="ARBA" id="ARBA00023136"/>
    </source>
</evidence>
<evidence type="ECO:0000256" key="1">
    <source>
        <dbReference type="ARBA" id="ARBA00004141"/>
    </source>
</evidence>
<reference evidence="9" key="1">
    <citation type="submission" date="2023-03" db="EMBL/GenBank/DDBJ databases">
        <authorList>
            <person name="Steffen K."/>
            <person name="Cardenas P."/>
        </authorList>
    </citation>
    <scope>NUCLEOTIDE SEQUENCE</scope>
</reference>
<dbReference type="Proteomes" id="UP001174909">
    <property type="component" value="Unassembled WGS sequence"/>
</dbReference>
<name>A0AA35XDP7_GEOBA</name>
<feature type="domain" description="NADH:quinone oxidoreductase/Mrp antiporter transmembrane" evidence="8">
    <location>
        <begin position="122"/>
        <end position="416"/>
    </location>
</feature>
<evidence type="ECO:0000259" key="8">
    <source>
        <dbReference type="Pfam" id="PF00361"/>
    </source>
</evidence>
<feature type="transmembrane region" description="Helical" evidence="7">
    <location>
        <begin position="366"/>
        <end position="389"/>
    </location>
</feature>
<feature type="transmembrane region" description="Helical" evidence="7">
    <location>
        <begin position="442"/>
        <end position="461"/>
    </location>
</feature>
<keyword evidence="5 7" id="KW-0472">Membrane</keyword>
<dbReference type="GO" id="GO:0016020">
    <property type="term" value="C:membrane"/>
    <property type="evidence" value="ECO:0007669"/>
    <property type="project" value="UniProtKB-SubCell"/>
</dbReference>
<organism evidence="9 10">
    <name type="scientific">Geodia barretti</name>
    <name type="common">Barrett's horny sponge</name>
    <dbReference type="NCBI Taxonomy" id="519541"/>
    <lineage>
        <taxon>Eukaryota</taxon>
        <taxon>Metazoa</taxon>
        <taxon>Porifera</taxon>
        <taxon>Demospongiae</taxon>
        <taxon>Heteroscleromorpha</taxon>
        <taxon>Tetractinellida</taxon>
        <taxon>Astrophorina</taxon>
        <taxon>Geodiidae</taxon>
        <taxon>Geodia</taxon>
    </lineage>
</organism>
<dbReference type="GO" id="GO:0008137">
    <property type="term" value="F:NADH dehydrogenase (ubiquinone) activity"/>
    <property type="evidence" value="ECO:0007669"/>
    <property type="project" value="UniProtKB-EC"/>
</dbReference>
<dbReference type="GO" id="GO:0042773">
    <property type="term" value="P:ATP synthesis coupled electron transport"/>
    <property type="evidence" value="ECO:0007669"/>
    <property type="project" value="InterPro"/>
</dbReference>
<comment type="caution">
    <text evidence="9">The sequence shown here is derived from an EMBL/GenBank/DDBJ whole genome shotgun (WGS) entry which is preliminary data.</text>
</comment>
<dbReference type="NCBIfam" id="TIGR01770">
    <property type="entry name" value="NDH_I_N"/>
    <property type="match status" value="1"/>
</dbReference>
<feature type="transmembrane region" description="Helical" evidence="7">
    <location>
        <begin position="201"/>
        <end position="226"/>
    </location>
</feature>
<evidence type="ECO:0000256" key="7">
    <source>
        <dbReference type="SAM" id="Phobius"/>
    </source>
</evidence>